<evidence type="ECO:0000313" key="5">
    <source>
        <dbReference type="Proteomes" id="UP000324517"/>
    </source>
</evidence>
<evidence type="ECO:0000313" key="4">
    <source>
        <dbReference type="Proteomes" id="UP000195573"/>
    </source>
</evidence>
<dbReference type="EMBL" id="VTET01000002">
    <property type="protein sequence ID" value="TYS73861.1"/>
    <property type="molecule type" value="Genomic_DNA"/>
</dbReference>
<keyword evidence="4" id="KW-1185">Reference proteome</keyword>
<protein>
    <submittedName>
        <fullName evidence="3">Uncharacterized protein</fullName>
    </submittedName>
</protein>
<reference evidence="3 5" key="2">
    <citation type="submission" date="2019-08" db="EMBL/GenBank/DDBJ databases">
        <title>Bacillus genomes from the desert of Cuatro Cienegas, Coahuila.</title>
        <authorList>
            <person name="Olmedo-Alvarez G."/>
        </authorList>
    </citation>
    <scope>NUCLEOTIDE SEQUENCE [LARGE SCALE GENOMIC DNA]</scope>
    <source>
        <strain evidence="3 5">CH98b_3T</strain>
    </source>
</reference>
<accession>A0A1Y0CK12</accession>
<dbReference type="AlphaFoldDB" id="A0A1Y0CK12"/>
<reference evidence="2 4" key="1">
    <citation type="submission" date="2017-04" db="EMBL/GenBank/DDBJ databases">
        <title>Complete Genome Sequence of the Bacillus horikoshii 20a strain from Cuatro Cienegas, Coahuila, Mexico.</title>
        <authorList>
            <person name="Zarza E."/>
            <person name="Alcaraz L.D."/>
            <person name="Aguilar-Salinas B."/>
            <person name="Islas A."/>
            <person name="Olmedo-Alvarez G."/>
        </authorList>
    </citation>
    <scope>NUCLEOTIDE SEQUENCE [LARGE SCALE GENOMIC DNA]</scope>
    <source>
        <strain evidence="2 4">20a</strain>
    </source>
</reference>
<proteinExistence type="predicted"/>
<organism evidence="3 5">
    <name type="scientific">Sutcliffiella horikoshii</name>
    <dbReference type="NCBI Taxonomy" id="79883"/>
    <lineage>
        <taxon>Bacteria</taxon>
        <taxon>Bacillati</taxon>
        <taxon>Bacillota</taxon>
        <taxon>Bacilli</taxon>
        <taxon>Bacillales</taxon>
        <taxon>Bacillaceae</taxon>
        <taxon>Sutcliffiella</taxon>
    </lineage>
</organism>
<dbReference type="Proteomes" id="UP000324517">
    <property type="component" value="Unassembled WGS sequence"/>
</dbReference>
<dbReference type="OrthoDB" id="2083243at2"/>
<keyword evidence="1" id="KW-0732">Signal</keyword>
<evidence type="ECO:0000256" key="1">
    <source>
        <dbReference type="SAM" id="SignalP"/>
    </source>
</evidence>
<dbReference type="GeneID" id="96737981"/>
<gene>
    <name evidence="2" type="ORF">B4U37_06015</name>
    <name evidence="3" type="ORF">FZC75_05985</name>
</gene>
<feature type="chain" id="PRO_5044568399" evidence="1">
    <location>
        <begin position="22"/>
        <end position="136"/>
    </location>
</feature>
<evidence type="ECO:0000313" key="2">
    <source>
        <dbReference type="EMBL" id="ART75609.1"/>
    </source>
</evidence>
<feature type="signal peptide" evidence="1">
    <location>
        <begin position="1"/>
        <end position="21"/>
    </location>
</feature>
<dbReference type="KEGG" id="bhk:B4U37_06015"/>
<dbReference type="RefSeq" id="WP_010198577.1">
    <property type="nucleotide sequence ID" value="NZ_CP020880.1"/>
</dbReference>
<name>A0A1Y0CK12_9BACI</name>
<dbReference type="EMBL" id="CP020880">
    <property type="protein sequence ID" value="ART75609.1"/>
    <property type="molecule type" value="Genomic_DNA"/>
</dbReference>
<evidence type="ECO:0000313" key="3">
    <source>
        <dbReference type="EMBL" id="TYS73861.1"/>
    </source>
</evidence>
<dbReference type="Proteomes" id="UP000195573">
    <property type="component" value="Chromosome"/>
</dbReference>
<sequence>MRKVILLLLLFCVAFPITFSAQPLPIEVFDVTQGKVIKSIPLDEKNKAEALKLVKSTDSLFPKLNPTPKTGFMIKVIFDPAEDVETKVFKQPVKQVIFIFPDAEKPYILIFNEKDQPMFYYFSEDFAPFLEMLGID</sequence>